<evidence type="ECO:0000313" key="1">
    <source>
        <dbReference type="EMBL" id="CAB4993013.1"/>
    </source>
</evidence>
<proteinExistence type="predicted"/>
<reference evidence="1" key="1">
    <citation type="submission" date="2020-05" db="EMBL/GenBank/DDBJ databases">
        <authorList>
            <person name="Chiriac C."/>
            <person name="Salcher M."/>
            <person name="Ghai R."/>
            <person name="Kavagutti S V."/>
        </authorList>
    </citation>
    <scope>NUCLEOTIDE SEQUENCE</scope>
</reference>
<name>A0A6J7NQR7_9ZZZZ</name>
<accession>A0A6J7NQR7</accession>
<dbReference type="AlphaFoldDB" id="A0A6J7NQR7"/>
<sequence>MLFDDVFEDVPHLGAATFDHALGRLDVLRQLLVDEALHDEGLEQLEGHELRQTALVQLERGADDDDRTTGVVDALAEQVLAEPALLALQHVGQRLERAIARPGDRAAAATIVEECVDSFLQHALFVVDDDRWRAEIEQSLEPVVAIDHATVEVVEIAGGEATTVELHHGAQFGRDDRDDVEDHGARVVDPAAVLVAAVERGDDLQPLDRLLLALRRQRTLAFLRIDLGPQLDLFDVEINAADEPGDGLGAHATLEVVAEAGDELAPQHLVFDDLTGEQALELVERATEHIDFLIEALADGHEITLGRSLAGLDLGVLGAVLLELDEFLLEIFLTAGELKLAVLLDGLALERNFLLEVGEVLVALLVVDPGHDVRREVDDLLELLGLQLLAGLGAHEQVGEPGTRASEVPDMHDGGRELDVAHALAPDLRARDFDAAALADDALEAHALVLAAVALPVLRRTEDLLAEQPVFLGLQRAVVDGFWLLHLTVRPHADGVRRGQTDADLVEVIYIKHEFPRVACAASSGVVGVGGRSSPPALCRAAVVFFVRAALVAR</sequence>
<gene>
    <name evidence="1" type="ORF">UFOPK3967_01132</name>
</gene>
<protein>
    <submittedName>
        <fullName evidence="1">Unannotated protein</fullName>
    </submittedName>
</protein>
<organism evidence="1">
    <name type="scientific">freshwater metagenome</name>
    <dbReference type="NCBI Taxonomy" id="449393"/>
    <lineage>
        <taxon>unclassified sequences</taxon>
        <taxon>metagenomes</taxon>
        <taxon>ecological metagenomes</taxon>
    </lineage>
</organism>
<dbReference type="EMBL" id="CAFBOS010000057">
    <property type="protein sequence ID" value="CAB4993013.1"/>
    <property type="molecule type" value="Genomic_DNA"/>
</dbReference>